<evidence type="ECO:0008006" key="3">
    <source>
        <dbReference type="Google" id="ProtNLM"/>
    </source>
</evidence>
<accession>A0ABR8YV92</accession>
<sequence>MAKKNNTNNTNTLPEQELNFIVSDVRIPRMVPLQTLADESGISYKALWQMCKQNKIVHIKSGNKFLVNVDKFIEFLNTGETEVESNDRIETRGRKSKDTA</sequence>
<dbReference type="EMBL" id="JACSQB010000113">
    <property type="protein sequence ID" value="MBD8048155.1"/>
    <property type="molecule type" value="Genomic_DNA"/>
</dbReference>
<comment type="caution">
    <text evidence="1">The sequence shown here is derived from an EMBL/GenBank/DDBJ whole genome shotgun (WGS) entry which is preliminary data.</text>
</comment>
<gene>
    <name evidence="1" type="ORF">H9637_14095</name>
</gene>
<protein>
    <recommendedName>
        <fullName evidence="3">DNA-binding protein</fullName>
    </recommendedName>
</protein>
<evidence type="ECO:0000313" key="2">
    <source>
        <dbReference type="Proteomes" id="UP000627166"/>
    </source>
</evidence>
<organism evidence="1 2">
    <name type="scientific">Clostridium faecium</name>
    <dbReference type="NCBI Taxonomy" id="2762223"/>
    <lineage>
        <taxon>Bacteria</taxon>
        <taxon>Bacillati</taxon>
        <taxon>Bacillota</taxon>
        <taxon>Clostridia</taxon>
        <taxon>Eubacteriales</taxon>
        <taxon>Clostridiaceae</taxon>
        <taxon>Clostridium</taxon>
    </lineage>
</organism>
<evidence type="ECO:0000313" key="1">
    <source>
        <dbReference type="EMBL" id="MBD8048155.1"/>
    </source>
</evidence>
<name>A0ABR8YV92_9CLOT</name>
<dbReference type="Proteomes" id="UP000627166">
    <property type="component" value="Unassembled WGS sequence"/>
</dbReference>
<dbReference type="RefSeq" id="WP_191741109.1">
    <property type="nucleotide sequence ID" value="NZ_JACSQB010000113.1"/>
</dbReference>
<proteinExistence type="predicted"/>
<keyword evidence="2" id="KW-1185">Reference proteome</keyword>
<reference evidence="1 2" key="1">
    <citation type="submission" date="2020-08" db="EMBL/GenBank/DDBJ databases">
        <title>A Genomic Blueprint of the Chicken Gut Microbiome.</title>
        <authorList>
            <person name="Gilroy R."/>
            <person name="Ravi A."/>
            <person name="Getino M."/>
            <person name="Pursley I."/>
            <person name="Horton D.L."/>
            <person name="Alikhan N.-F."/>
            <person name="Baker D."/>
            <person name="Gharbi K."/>
            <person name="Hall N."/>
            <person name="Watson M."/>
            <person name="Adriaenssens E.M."/>
            <person name="Foster-Nyarko E."/>
            <person name="Jarju S."/>
            <person name="Secka A."/>
            <person name="Antonio M."/>
            <person name="Oren A."/>
            <person name="Chaudhuri R."/>
            <person name="La Ragione R.M."/>
            <person name="Hildebrand F."/>
            <person name="Pallen M.J."/>
        </authorList>
    </citation>
    <scope>NUCLEOTIDE SEQUENCE [LARGE SCALE GENOMIC DNA]</scope>
    <source>
        <strain evidence="1 2">N37</strain>
    </source>
</reference>